<proteinExistence type="predicted"/>
<protein>
    <recommendedName>
        <fullName evidence="4">DUF4189 domain-containing protein</fullName>
    </recommendedName>
</protein>
<accession>A0ABU0DHL2</accession>
<gene>
    <name evidence="2" type="ORF">J2S76_002343</name>
</gene>
<comment type="caution">
    <text evidence="2">The sequence shown here is derived from an EMBL/GenBank/DDBJ whole genome shotgun (WGS) entry which is preliminary data.</text>
</comment>
<evidence type="ECO:0000256" key="1">
    <source>
        <dbReference type="SAM" id="SignalP"/>
    </source>
</evidence>
<keyword evidence="1" id="KW-0732">Signal</keyword>
<sequence>MTAMPRLRLSLLALALALAPSLAPSLAPAAETSAIFSVDLSDGYGIDTCIASGAPCGQAMADAWCRVHDFSRATSFGVARSDAQPGLTGAAPVRTAACEGNACQGAVAITCAR</sequence>
<evidence type="ECO:0008006" key="4">
    <source>
        <dbReference type="Google" id="ProtNLM"/>
    </source>
</evidence>
<keyword evidence="3" id="KW-1185">Reference proteome</keyword>
<dbReference type="Proteomes" id="UP001238467">
    <property type="component" value="Unassembled WGS sequence"/>
</dbReference>
<organism evidence="2 3">
    <name type="scientific">Ancylobacter vacuolatus</name>
    <dbReference type="NCBI Taxonomy" id="223389"/>
    <lineage>
        <taxon>Bacteria</taxon>
        <taxon>Pseudomonadati</taxon>
        <taxon>Pseudomonadota</taxon>
        <taxon>Alphaproteobacteria</taxon>
        <taxon>Hyphomicrobiales</taxon>
        <taxon>Xanthobacteraceae</taxon>
        <taxon>Ancylobacter</taxon>
    </lineage>
</organism>
<feature type="signal peptide" evidence="1">
    <location>
        <begin position="1"/>
        <end position="29"/>
    </location>
</feature>
<reference evidence="2 3" key="1">
    <citation type="submission" date="2023-07" db="EMBL/GenBank/DDBJ databases">
        <title>Genomic Encyclopedia of Type Strains, Phase IV (KMG-IV): sequencing the most valuable type-strain genomes for metagenomic binning, comparative biology and taxonomic classification.</title>
        <authorList>
            <person name="Goeker M."/>
        </authorList>
    </citation>
    <scope>NUCLEOTIDE SEQUENCE [LARGE SCALE GENOMIC DNA]</scope>
    <source>
        <strain evidence="2 3">DSM 1277</strain>
    </source>
</reference>
<feature type="chain" id="PRO_5046391792" description="DUF4189 domain-containing protein" evidence="1">
    <location>
        <begin position="30"/>
        <end position="113"/>
    </location>
</feature>
<dbReference type="EMBL" id="JAUSUH010000004">
    <property type="protein sequence ID" value="MDQ0347916.1"/>
    <property type="molecule type" value="Genomic_DNA"/>
</dbReference>
<evidence type="ECO:0000313" key="2">
    <source>
        <dbReference type="EMBL" id="MDQ0347916.1"/>
    </source>
</evidence>
<dbReference type="RefSeq" id="WP_307060617.1">
    <property type="nucleotide sequence ID" value="NZ_JAUSUH010000004.1"/>
</dbReference>
<name>A0ABU0DHL2_9HYPH</name>
<evidence type="ECO:0000313" key="3">
    <source>
        <dbReference type="Proteomes" id="UP001238467"/>
    </source>
</evidence>